<evidence type="ECO:0000313" key="1">
    <source>
        <dbReference type="EMBL" id="AYF96970.1"/>
    </source>
</evidence>
<evidence type="ECO:0000313" key="2">
    <source>
        <dbReference type="Proteomes" id="UP000278886"/>
    </source>
</evidence>
<dbReference type="Proteomes" id="UP000278886">
    <property type="component" value="Chromosome"/>
</dbReference>
<dbReference type="AlphaFoldDB" id="A0A387BER4"/>
<proteinExistence type="predicted"/>
<dbReference type="KEGG" id="lyd:D7I47_01005"/>
<gene>
    <name evidence="1" type="ORF">D7I47_01005</name>
</gene>
<protein>
    <submittedName>
        <fullName evidence="1">Uncharacterized protein</fullName>
    </submittedName>
</protein>
<organism evidence="1 2">
    <name type="scientific">Protaetiibacter intestinalis</name>
    <dbReference type="NCBI Taxonomy" id="2419774"/>
    <lineage>
        <taxon>Bacteria</taxon>
        <taxon>Bacillati</taxon>
        <taxon>Actinomycetota</taxon>
        <taxon>Actinomycetes</taxon>
        <taxon>Micrococcales</taxon>
        <taxon>Microbacteriaceae</taxon>
        <taxon>Protaetiibacter</taxon>
    </lineage>
</organism>
<dbReference type="EMBL" id="CP032630">
    <property type="protein sequence ID" value="AYF96970.1"/>
    <property type="molecule type" value="Genomic_DNA"/>
</dbReference>
<accession>A0A387BER4</accession>
<keyword evidence="2" id="KW-1185">Reference proteome</keyword>
<name>A0A387BER4_9MICO</name>
<sequence>MPVTFSWATTGETLWFGIGTDDARSDPYGEFPLNYTTDIDYQCGQPGAQQRYTITVLRADGSTQSETIIIRES</sequence>
<reference evidence="2" key="1">
    <citation type="submission" date="2018-09" db="EMBL/GenBank/DDBJ databases">
        <title>Genome sequencing of strain 2DFWR-13.</title>
        <authorList>
            <person name="Heo J."/>
            <person name="Kim S.-J."/>
            <person name="Kwon S.-W."/>
        </authorList>
    </citation>
    <scope>NUCLEOTIDE SEQUENCE [LARGE SCALE GENOMIC DNA]</scope>
    <source>
        <strain evidence="2">2DFWR-13</strain>
    </source>
</reference>